<dbReference type="GO" id="GO:0016787">
    <property type="term" value="F:hydrolase activity"/>
    <property type="evidence" value="ECO:0007669"/>
    <property type="project" value="UniProtKB-KW"/>
</dbReference>
<comment type="caution">
    <text evidence="3">The sequence shown here is derived from an EMBL/GenBank/DDBJ whole genome shotgun (WGS) entry which is preliminary data.</text>
</comment>
<keyword evidence="1 3" id="KW-0378">Hydrolase</keyword>
<proteinExistence type="predicted"/>
<dbReference type="SUPFAM" id="SSF53474">
    <property type="entry name" value="alpha/beta-Hydrolases"/>
    <property type="match status" value="1"/>
</dbReference>
<dbReference type="PANTHER" id="PTHR43798">
    <property type="entry name" value="MONOACYLGLYCEROL LIPASE"/>
    <property type="match status" value="1"/>
</dbReference>
<feature type="domain" description="AB hydrolase-1" evidence="2">
    <location>
        <begin position="20"/>
        <end position="118"/>
    </location>
</feature>
<dbReference type="EMBL" id="ACIP02000001">
    <property type="protein sequence ID" value="EEP29336.1"/>
    <property type="molecule type" value="Genomic_DNA"/>
</dbReference>
<dbReference type="Proteomes" id="UP000003494">
    <property type="component" value="Unassembled WGS sequence"/>
</dbReference>
<dbReference type="AlphaFoldDB" id="C4G9N9"/>
<dbReference type="GO" id="GO:0016020">
    <property type="term" value="C:membrane"/>
    <property type="evidence" value="ECO:0007669"/>
    <property type="project" value="TreeGrafter"/>
</dbReference>
<evidence type="ECO:0000313" key="4">
    <source>
        <dbReference type="Proteomes" id="UP000003494"/>
    </source>
</evidence>
<accession>C4G9N9</accession>
<dbReference type="HOGENOM" id="CLU_020336_50_5_9"/>
<evidence type="ECO:0000256" key="1">
    <source>
        <dbReference type="ARBA" id="ARBA00022801"/>
    </source>
</evidence>
<protein>
    <submittedName>
        <fullName evidence="3">Hydrolase, alpha/beta domain protein</fullName>
    </submittedName>
</protein>
<organism evidence="3 4">
    <name type="scientific">Shuttleworthella satelles DSM 14600</name>
    <dbReference type="NCBI Taxonomy" id="626523"/>
    <lineage>
        <taxon>Bacteria</taxon>
        <taxon>Bacillati</taxon>
        <taxon>Bacillota</taxon>
        <taxon>Clostridia</taxon>
        <taxon>Lachnospirales</taxon>
        <taxon>Lachnospiraceae</taxon>
        <taxon>Shuttleworthella</taxon>
    </lineage>
</organism>
<gene>
    <name evidence="3" type="ORF">GCWU000342_00693</name>
</gene>
<dbReference type="eggNOG" id="COG0596">
    <property type="taxonomic scope" value="Bacteria"/>
</dbReference>
<dbReference type="ESTHER" id="9firm-c4g9n9">
    <property type="family name" value="6_AlphaBeta_hydrolase"/>
</dbReference>
<dbReference type="RefSeq" id="WP_006905724.1">
    <property type="nucleotide sequence ID" value="NZ_GG665866.1"/>
</dbReference>
<reference evidence="3" key="1">
    <citation type="submission" date="2009-04" db="EMBL/GenBank/DDBJ databases">
        <authorList>
            <person name="Weinstock G."/>
            <person name="Sodergren E."/>
            <person name="Clifton S."/>
            <person name="Fulton L."/>
            <person name="Fulton B."/>
            <person name="Courtney L."/>
            <person name="Fronick C."/>
            <person name="Harrison M."/>
            <person name="Strong C."/>
            <person name="Farmer C."/>
            <person name="Delahaunty K."/>
            <person name="Markovic C."/>
            <person name="Hall O."/>
            <person name="Minx P."/>
            <person name="Tomlinson C."/>
            <person name="Mitreva M."/>
            <person name="Nelson J."/>
            <person name="Hou S."/>
            <person name="Wollam A."/>
            <person name="Pepin K.H."/>
            <person name="Johnson M."/>
            <person name="Bhonagiri V."/>
            <person name="Nash W.E."/>
            <person name="Warren W."/>
            <person name="Chinwalla A."/>
            <person name="Mardis E.R."/>
            <person name="Wilson R.K."/>
        </authorList>
    </citation>
    <scope>NUCLEOTIDE SEQUENCE [LARGE SCALE GENOMIC DNA]</scope>
    <source>
        <strain evidence="3">DSM 14600</strain>
    </source>
</reference>
<name>C4G9N9_9FIRM</name>
<evidence type="ECO:0000313" key="3">
    <source>
        <dbReference type="EMBL" id="EEP29336.1"/>
    </source>
</evidence>
<dbReference type="InterPro" id="IPR029058">
    <property type="entry name" value="AB_hydrolase_fold"/>
</dbReference>
<dbReference type="InterPro" id="IPR000073">
    <property type="entry name" value="AB_hydrolase_1"/>
</dbReference>
<dbReference type="PANTHER" id="PTHR43798:SF31">
    <property type="entry name" value="AB HYDROLASE SUPERFAMILY PROTEIN YCLE"/>
    <property type="match status" value="1"/>
</dbReference>
<keyword evidence="4" id="KW-1185">Reference proteome</keyword>
<dbReference type="Pfam" id="PF00561">
    <property type="entry name" value="Abhydrolase_1"/>
    <property type="match status" value="1"/>
</dbReference>
<dbReference type="STRING" id="626523.GCWU000342_00693"/>
<dbReference type="Gene3D" id="3.40.50.1820">
    <property type="entry name" value="alpha/beta hydrolase"/>
    <property type="match status" value="1"/>
</dbReference>
<sequence>MYIQLKNQVLYYEKSGQGDPILLLHGNGGSHGEFDVLTADLELDYTVYAMDSRGQGLSAKPAEFHYQDMADDVVGLIQALEIKKPAIYGFSDGGIIALLVASQHPDLVSSLMISGANLSPRGVSFFVRQHIRRLAKKTGDPLQTLMLTEPHITRADLEKISCPTLVLAGSMDLILPAETRRIAEWIPDSQLMILPRETHSSYVLHSDKLGPILRKFLNPNSF</sequence>
<dbReference type="InterPro" id="IPR050266">
    <property type="entry name" value="AB_hydrolase_sf"/>
</dbReference>
<evidence type="ECO:0000259" key="2">
    <source>
        <dbReference type="Pfam" id="PF00561"/>
    </source>
</evidence>